<feature type="non-terminal residue" evidence="10">
    <location>
        <position position="1"/>
    </location>
</feature>
<keyword evidence="5 7" id="KW-0472">Membrane</keyword>
<evidence type="ECO:0000256" key="4">
    <source>
        <dbReference type="ARBA" id="ARBA00022989"/>
    </source>
</evidence>
<name>A0A3B0V6F5_9ZZZZ</name>
<dbReference type="InterPro" id="IPR025857">
    <property type="entry name" value="MacB_PCD"/>
</dbReference>
<evidence type="ECO:0000259" key="9">
    <source>
        <dbReference type="Pfam" id="PF12704"/>
    </source>
</evidence>
<accession>A0A3B0V6F5</accession>
<dbReference type="PANTHER" id="PTHR30572">
    <property type="entry name" value="MEMBRANE COMPONENT OF TRANSPORTER-RELATED"/>
    <property type="match status" value="1"/>
</dbReference>
<evidence type="ECO:0000259" key="8">
    <source>
        <dbReference type="Pfam" id="PF02687"/>
    </source>
</evidence>
<dbReference type="InterPro" id="IPR050250">
    <property type="entry name" value="Macrolide_Exporter_MacB"/>
</dbReference>
<keyword evidence="2" id="KW-1003">Cell membrane</keyword>
<evidence type="ECO:0000256" key="2">
    <source>
        <dbReference type="ARBA" id="ARBA00022475"/>
    </source>
</evidence>
<protein>
    <submittedName>
        <fullName evidence="10">Uncharacterized protein</fullName>
    </submittedName>
</protein>
<evidence type="ECO:0000313" key="10">
    <source>
        <dbReference type="EMBL" id="VAW39138.1"/>
    </source>
</evidence>
<dbReference type="GO" id="GO:0022857">
    <property type="term" value="F:transmembrane transporter activity"/>
    <property type="evidence" value="ECO:0007669"/>
    <property type="project" value="TreeGrafter"/>
</dbReference>
<dbReference type="EMBL" id="UOEU01000731">
    <property type="protein sequence ID" value="VAW39138.1"/>
    <property type="molecule type" value="Genomic_DNA"/>
</dbReference>
<feature type="domain" description="ABC3 transporter permease C-terminal" evidence="8">
    <location>
        <begin position="219"/>
        <end position="334"/>
    </location>
</feature>
<feature type="transmembrane region" description="Helical" evidence="7">
    <location>
        <begin position="214"/>
        <end position="240"/>
    </location>
</feature>
<dbReference type="PANTHER" id="PTHR30572:SF4">
    <property type="entry name" value="ABC TRANSPORTER PERMEASE YTRF"/>
    <property type="match status" value="1"/>
</dbReference>
<feature type="transmembrane region" description="Helical" evidence="7">
    <location>
        <begin position="261"/>
        <end position="288"/>
    </location>
</feature>
<dbReference type="Pfam" id="PF12704">
    <property type="entry name" value="MacB_PCD"/>
    <property type="match status" value="1"/>
</dbReference>
<feature type="transmembrane region" description="Helical" evidence="7">
    <location>
        <begin position="308"/>
        <end position="332"/>
    </location>
</feature>
<dbReference type="Pfam" id="PF02687">
    <property type="entry name" value="FtsX"/>
    <property type="match status" value="1"/>
</dbReference>
<evidence type="ECO:0000256" key="5">
    <source>
        <dbReference type="ARBA" id="ARBA00023136"/>
    </source>
</evidence>
<reference evidence="10" key="1">
    <citation type="submission" date="2018-06" db="EMBL/GenBank/DDBJ databases">
        <authorList>
            <person name="Zhirakovskaya E."/>
        </authorList>
    </citation>
    <scope>NUCLEOTIDE SEQUENCE</scope>
</reference>
<feature type="domain" description="MacB-like periplasmic core" evidence="9">
    <location>
        <begin position="11"/>
        <end position="184"/>
    </location>
</feature>
<gene>
    <name evidence="10" type="ORF">MNBD_CHLOROFLEXI01-5118</name>
</gene>
<comment type="similarity">
    <text evidence="6">Belongs to the ABC-4 integral membrane protein family.</text>
</comment>
<dbReference type="AlphaFoldDB" id="A0A3B0V6F5"/>
<keyword evidence="4 7" id="KW-1133">Transmembrane helix</keyword>
<organism evidence="10">
    <name type="scientific">hydrothermal vent metagenome</name>
    <dbReference type="NCBI Taxonomy" id="652676"/>
    <lineage>
        <taxon>unclassified sequences</taxon>
        <taxon>metagenomes</taxon>
        <taxon>ecological metagenomes</taxon>
    </lineage>
</organism>
<keyword evidence="3 7" id="KW-0812">Transmembrane</keyword>
<sequence>PSFVDEELLAIPGMDQAVGLTYSYRTSVSDPVGMRSGSIALTGVDGRLRDVLFTDLIEFVGGDVSSLDEIMTDSNAVVISEGLADGLAVPLGGIIKVRGAGLDHEEELRVVGIARRIPGFGSINRIRAQGVGGSTVFISMDGFRRVANDPQLPLPAADEPIIDRVLATTASEADPFAVSTEMTNRFSLKHAIFTTLVDVRLEQARTSRAQEQTFLLVLTMISFTTAVFGVFAVIYVTIYARRLEIGMMKAIGTRTHELTGMLIVESIAMTLSAALAGITAGAAMGYMFAYLDNLTAQRPMQFAVDTTVMPFVVIMVVLASILGATFSARRIVKKRAVEILRM</sequence>
<evidence type="ECO:0000256" key="3">
    <source>
        <dbReference type="ARBA" id="ARBA00022692"/>
    </source>
</evidence>
<dbReference type="InterPro" id="IPR003838">
    <property type="entry name" value="ABC3_permease_C"/>
</dbReference>
<evidence type="ECO:0000256" key="6">
    <source>
        <dbReference type="ARBA" id="ARBA00038076"/>
    </source>
</evidence>
<proteinExistence type="inferred from homology"/>
<comment type="subcellular location">
    <subcellularLocation>
        <location evidence="1">Cell membrane</location>
        <topology evidence="1">Multi-pass membrane protein</topology>
    </subcellularLocation>
</comment>
<evidence type="ECO:0000256" key="7">
    <source>
        <dbReference type="SAM" id="Phobius"/>
    </source>
</evidence>
<evidence type="ECO:0000256" key="1">
    <source>
        <dbReference type="ARBA" id="ARBA00004651"/>
    </source>
</evidence>
<dbReference type="GO" id="GO:0005886">
    <property type="term" value="C:plasma membrane"/>
    <property type="evidence" value="ECO:0007669"/>
    <property type="project" value="UniProtKB-SubCell"/>
</dbReference>